<proteinExistence type="predicted"/>
<dbReference type="EMBL" id="MG967618">
    <property type="protein sequence ID" value="AXY83222.1"/>
    <property type="molecule type" value="Genomic_DNA"/>
</dbReference>
<evidence type="ECO:0000313" key="1">
    <source>
        <dbReference type="EMBL" id="AXY83222.1"/>
    </source>
</evidence>
<evidence type="ECO:0000313" key="2">
    <source>
        <dbReference type="Proteomes" id="UP000262714"/>
    </source>
</evidence>
<sequence>MLTCPKYACNIISVDNNKTLLNTHSRGNLIMNKQKFTDALTALETSSQLHKDAVNFSQRAIESAQSAVKLFTEAAGEIVFESTEDKVFTFDANKSVTWIDDKGLNVSTFDTYRKYVVDLAKEEINDLENRSVKINQGHKSGDIIDRGFDPLRGNWTRARFNEVFHVNKEKRTVVCLLVGHKTGHVYSRGIAKCDPNDTFNEHLGKIIAYYRAANEEVPEIFLTVPNPEKIKNGDIIKHPKDAHEWEVDHIVTVGDYIHADYNWQPLDYKNHALSKEVFNEFKVIDDSNRK</sequence>
<reference evidence="1 2" key="1">
    <citation type="submission" date="2018-02" db="EMBL/GenBank/DDBJ databases">
        <title>Genomic characterization of three novel Basilisk-like phages infecting Bacillus anthracis.</title>
        <authorList>
            <person name="Farlow J."/>
            <person name="Bolkvadze D."/>
            <person name="Leshkasheli L."/>
            <person name="Kusradze I."/>
            <person name="Kotorashvili A."/>
            <person name="Kotaria N."/>
            <person name="Balarjishvili N."/>
            <person name="Kvachadze L."/>
            <person name="Nikolich M."/>
            <person name="Kutateladze M."/>
        </authorList>
    </citation>
    <scope>NUCLEOTIDE SEQUENCE [LARGE SCALE GENOMIC DNA]</scope>
</reference>
<dbReference type="Proteomes" id="UP000262714">
    <property type="component" value="Segment"/>
</dbReference>
<keyword evidence="2" id="KW-1185">Reference proteome</keyword>
<protein>
    <submittedName>
        <fullName evidence="1">Uncharacterized protein</fullName>
    </submittedName>
</protein>
<gene>
    <name evidence="1" type="ORF">vBBBak10_083</name>
</gene>
<organism evidence="1 2">
    <name type="scientific">Bacillus phage v_B-Bak10</name>
    <dbReference type="NCBI Taxonomy" id="2094736"/>
    <lineage>
        <taxon>Viruses</taxon>
        <taxon>Duplodnaviria</taxon>
        <taxon>Heunggongvirae</taxon>
        <taxon>Uroviricota</taxon>
        <taxon>Caudoviricetes</taxon>
        <taxon>Sejongvirinae</taxon>
        <taxon>Basiliskvirus</taxon>
        <taxon>Basiliskvirus bak10</taxon>
    </lineage>
</organism>
<name>A0A385IK26_9CAUD</name>
<accession>A0A385IK26</accession>